<organism evidence="1 2">
    <name type="scientific">Pluteus cervinus</name>
    <dbReference type="NCBI Taxonomy" id="181527"/>
    <lineage>
        <taxon>Eukaryota</taxon>
        <taxon>Fungi</taxon>
        <taxon>Dikarya</taxon>
        <taxon>Basidiomycota</taxon>
        <taxon>Agaricomycotina</taxon>
        <taxon>Agaricomycetes</taxon>
        <taxon>Agaricomycetidae</taxon>
        <taxon>Agaricales</taxon>
        <taxon>Pluteineae</taxon>
        <taxon>Pluteaceae</taxon>
        <taxon>Pluteus</taxon>
    </lineage>
</organism>
<accession>A0ACD3AZW6</accession>
<sequence length="809" mass="84833">MAPSLSLLAVGLASVSAPALAQTAGTFADGGNTLVSAMMMFVGNQDKVYILDKAEGNAPQVAGHSAWGAVWDMNSHQSQVMDVKTNVFCASGMHLPNGSYVTFGGNGAVGRGGNIGSQVGPTGTGAWDSEYQDFDGGQSIRVLNPCSDSDDFTSSDCQWFDDPSVLAMQKRRWYSTAEPTGDGEIVLIGGFVNGGYINRNTPNTDPQFEGGAAECTYEFFPSNGRPATPMNFLVETSGLNAYAHSFLMPDGRMFVQANLSSVLWDFNANVETPLPAMPNGVVRVYPASGAVAMLPLTPANNYEPTILFCGGSDMPDAAWGNYSYPAINTWDYPASQDCQRITPEPQDGSAPVYVQDDNMLQGRSMGQFITLPDGKLFLVNGGLNGTAGYAQQTGETSSFNLMPFGESLASGPVLTPALYDPNAPAGKRWSNAGFAASTIPRLYHSSAILLPDASVLIAGSNPNVDVNTSTIFPTTYQAEIFYPPYFSSRTRPVPQGVPSTISYGGPSFDITIPSSSYSGSGNSAAASAQVVLIRGGFTTHAMNMGQRYMQLNNSYTVNSDGSIVLHTAQAPPNPNLFQPGPAFLFVNVNGIPSNGTMVIVGNGVMGTQPVSDIAALPANIQSNTANGSGQGGTAVGTKNGSSGDKTTTIALIAGAAGALVLIGAGAWFFLSRRRKPVAGASQSDKTGTYPMTGYNDGPNASAYESGYSGHARGAEGAGGLRSSDSSAFVPLQGDNYSQAWNASSASFNAPHAGVPYRDDVDGRGSAMGMSMDHDPYTRQPMQPHDMAQGYHQGYHQQQHGQGGAQQYRF</sequence>
<reference evidence="1 2" key="1">
    <citation type="journal article" date="2019" name="Nat. Ecol. Evol.">
        <title>Megaphylogeny resolves global patterns of mushroom evolution.</title>
        <authorList>
            <person name="Varga T."/>
            <person name="Krizsan K."/>
            <person name="Foldi C."/>
            <person name="Dima B."/>
            <person name="Sanchez-Garcia M."/>
            <person name="Sanchez-Ramirez S."/>
            <person name="Szollosi G.J."/>
            <person name="Szarkandi J.G."/>
            <person name="Papp V."/>
            <person name="Albert L."/>
            <person name="Andreopoulos W."/>
            <person name="Angelini C."/>
            <person name="Antonin V."/>
            <person name="Barry K.W."/>
            <person name="Bougher N.L."/>
            <person name="Buchanan P."/>
            <person name="Buyck B."/>
            <person name="Bense V."/>
            <person name="Catcheside P."/>
            <person name="Chovatia M."/>
            <person name="Cooper J."/>
            <person name="Damon W."/>
            <person name="Desjardin D."/>
            <person name="Finy P."/>
            <person name="Geml J."/>
            <person name="Haridas S."/>
            <person name="Hughes K."/>
            <person name="Justo A."/>
            <person name="Karasinski D."/>
            <person name="Kautmanova I."/>
            <person name="Kiss B."/>
            <person name="Kocsube S."/>
            <person name="Kotiranta H."/>
            <person name="LaButti K.M."/>
            <person name="Lechner B.E."/>
            <person name="Liimatainen K."/>
            <person name="Lipzen A."/>
            <person name="Lukacs Z."/>
            <person name="Mihaltcheva S."/>
            <person name="Morgado L.N."/>
            <person name="Niskanen T."/>
            <person name="Noordeloos M.E."/>
            <person name="Ohm R.A."/>
            <person name="Ortiz-Santana B."/>
            <person name="Ovrebo C."/>
            <person name="Racz N."/>
            <person name="Riley R."/>
            <person name="Savchenko A."/>
            <person name="Shiryaev A."/>
            <person name="Soop K."/>
            <person name="Spirin V."/>
            <person name="Szebenyi C."/>
            <person name="Tomsovsky M."/>
            <person name="Tulloss R.E."/>
            <person name="Uehling J."/>
            <person name="Grigoriev I.V."/>
            <person name="Vagvolgyi C."/>
            <person name="Papp T."/>
            <person name="Martin F.M."/>
            <person name="Miettinen O."/>
            <person name="Hibbett D.S."/>
            <person name="Nagy L.G."/>
        </authorList>
    </citation>
    <scope>NUCLEOTIDE SEQUENCE [LARGE SCALE GENOMIC DNA]</scope>
    <source>
        <strain evidence="1 2">NL-1719</strain>
    </source>
</reference>
<evidence type="ECO:0000313" key="1">
    <source>
        <dbReference type="EMBL" id="TFK70849.1"/>
    </source>
</evidence>
<dbReference type="EMBL" id="ML208306">
    <property type="protein sequence ID" value="TFK70849.1"/>
    <property type="molecule type" value="Genomic_DNA"/>
</dbReference>
<proteinExistence type="predicted"/>
<protein>
    <submittedName>
        <fullName evidence="1">Glyoxal oxidase</fullName>
    </submittedName>
</protein>
<gene>
    <name evidence="1" type="ORF">BDN72DRAFT_498868</name>
</gene>
<name>A0ACD3AZW6_9AGAR</name>
<keyword evidence="2" id="KW-1185">Reference proteome</keyword>
<evidence type="ECO:0000313" key="2">
    <source>
        <dbReference type="Proteomes" id="UP000308600"/>
    </source>
</evidence>
<dbReference type="Proteomes" id="UP000308600">
    <property type="component" value="Unassembled WGS sequence"/>
</dbReference>